<organism evidence="2">
    <name type="scientific">Pseudomonas solani</name>
    <dbReference type="NCBI Taxonomy" id="2731552"/>
    <lineage>
        <taxon>Bacteria</taxon>
        <taxon>Pseudomonadati</taxon>
        <taxon>Pseudomonadota</taxon>
        <taxon>Gammaproteobacteria</taxon>
        <taxon>Pseudomonadales</taxon>
        <taxon>Pseudomonadaceae</taxon>
        <taxon>Pseudomonas</taxon>
    </lineage>
</organism>
<evidence type="ECO:0000259" key="1">
    <source>
        <dbReference type="Pfam" id="PF12158"/>
    </source>
</evidence>
<reference evidence="2" key="1">
    <citation type="submission" date="2023-08" db="EMBL/GenBank/DDBJ databases">
        <title>Increased levels of nutrients transform a symbiont into a lethal pathobiont.</title>
        <authorList>
            <person name="Lachnit T."/>
            <person name="Ulrich L."/>
            <person name="Willmer F.M."/>
            <person name="Hasenbein T."/>
            <person name="Steiner L.X."/>
            <person name="Wolters M."/>
            <person name="Herbst E.M."/>
            <person name="Deines P."/>
        </authorList>
    </citation>
    <scope>NUCLEOTIDE SEQUENCE</scope>
    <source>
        <strain evidence="2">T3</strain>
    </source>
</reference>
<dbReference type="InterPro" id="IPR021994">
    <property type="entry name" value="DUF3592"/>
</dbReference>
<name>A0AAU7Y509_9PSED</name>
<gene>
    <name evidence="2" type="ORF">ABS648_04605</name>
</gene>
<feature type="domain" description="DUF3592" evidence="1">
    <location>
        <begin position="34"/>
        <end position="113"/>
    </location>
</feature>
<dbReference type="Pfam" id="PF12158">
    <property type="entry name" value="DUF3592"/>
    <property type="match status" value="1"/>
</dbReference>
<sequence length="123" mass="13905">MSDAWKIIGFLLVAAASIYYARVHTEIEQDWPRTQAIVTGMKVTSSKDRRDRREYTATLLYSYEANGTHHSAVNLNTPFSRESSAEDAARRYPVGTKLEIAYDPERPDRSHVVQPGFSSAIQL</sequence>
<dbReference type="RefSeq" id="WP_043243783.1">
    <property type="nucleotide sequence ID" value="NZ_CP158373.1"/>
</dbReference>
<protein>
    <submittedName>
        <fullName evidence="2">DUF3592 domain-containing protein</fullName>
    </submittedName>
</protein>
<evidence type="ECO:0000313" key="2">
    <source>
        <dbReference type="EMBL" id="XBY65053.1"/>
    </source>
</evidence>
<dbReference type="AlphaFoldDB" id="A0AAU7Y509"/>
<proteinExistence type="predicted"/>
<accession>A0AAU7Y509</accession>
<dbReference type="EMBL" id="CP158373">
    <property type="protein sequence ID" value="XBY65053.1"/>
    <property type="molecule type" value="Genomic_DNA"/>
</dbReference>